<feature type="compositionally biased region" description="Low complexity" evidence="1">
    <location>
        <begin position="294"/>
        <end position="314"/>
    </location>
</feature>
<reference evidence="2" key="1">
    <citation type="journal article" date="2023" name="Mol. Phylogenet. Evol.">
        <title>Genome-scale phylogeny and comparative genomics of the fungal order Sordariales.</title>
        <authorList>
            <person name="Hensen N."/>
            <person name="Bonometti L."/>
            <person name="Westerberg I."/>
            <person name="Brannstrom I.O."/>
            <person name="Guillou S."/>
            <person name="Cros-Aarteil S."/>
            <person name="Calhoun S."/>
            <person name="Haridas S."/>
            <person name="Kuo A."/>
            <person name="Mondo S."/>
            <person name="Pangilinan J."/>
            <person name="Riley R."/>
            <person name="LaButti K."/>
            <person name="Andreopoulos B."/>
            <person name="Lipzen A."/>
            <person name="Chen C."/>
            <person name="Yan M."/>
            <person name="Daum C."/>
            <person name="Ng V."/>
            <person name="Clum A."/>
            <person name="Steindorff A."/>
            <person name="Ohm R.A."/>
            <person name="Martin F."/>
            <person name="Silar P."/>
            <person name="Natvig D.O."/>
            <person name="Lalanne C."/>
            <person name="Gautier V."/>
            <person name="Ament-Velasquez S.L."/>
            <person name="Kruys A."/>
            <person name="Hutchinson M.I."/>
            <person name="Powell A.J."/>
            <person name="Barry K."/>
            <person name="Miller A.N."/>
            <person name="Grigoriev I.V."/>
            <person name="Debuchy R."/>
            <person name="Gladieux P."/>
            <person name="Hiltunen Thoren M."/>
            <person name="Johannesson H."/>
        </authorList>
    </citation>
    <scope>NUCLEOTIDE SEQUENCE</scope>
    <source>
        <strain evidence="2">CBS 333.67</strain>
    </source>
</reference>
<feature type="non-terminal residue" evidence="2">
    <location>
        <position position="513"/>
    </location>
</feature>
<gene>
    <name evidence="2" type="ORF">B0T15DRAFT_420885</name>
</gene>
<dbReference type="SUPFAM" id="SSF53474">
    <property type="entry name" value="alpha/beta-Hydrolases"/>
    <property type="match status" value="1"/>
</dbReference>
<sequence length="513" mass="56511">MSRWLRLWKPPVWRVPRSTSRCFQVRFLSAQPTIEHVRVPCASAGDITVSLHNVSKQDAERPLLIFIPPFSQPGPGLSTPLPSCLVDYPTAVIHYRWQAQEEEHKPELPLHWPTPLHDVSFGYSWIAANLGSGSDSSANPRPAYVCGSYLGASLAAGLALTEAHVPVRSLPMTIRGLVAHNGIYNWTMFLPDHPIHKLRFKPESPGTGRGLGFGLSSASVDDSPAPFEEEGIFTELKHLTRALFSDPSNLFDPFVSTCLFFHSADLHVPDDFTTPLFPPNSSLSDEFTAAVGSLAGSSTSSSSTSSPTPDTESAAPEEEAESAESLLAKAATLAKQANPPRKGYLAFPPRDSTLRLPPTLFLYDRPREYSSLHSLPHPPESPVDAGRRLRRRGASTSKSNFRVQAMELIGLMMRSLDMQELRPKGPPPWEWEWEGDPGGSGVNSARGEEDPRMREIERRVQSCELPSSSFHSLESLMVVDKERTGMGLGLLGKEGEAMVAEWLRERIDEDFGE</sequence>
<accession>A0AAJ0LZM0</accession>
<dbReference type="RefSeq" id="XP_062719352.1">
    <property type="nucleotide sequence ID" value="XM_062865545.1"/>
</dbReference>
<protein>
    <recommendedName>
        <fullName evidence="4">Alpha/beta hydrolase fold-3 domain-containing protein</fullName>
    </recommendedName>
</protein>
<evidence type="ECO:0000313" key="2">
    <source>
        <dbReference type="EMBL" id="KAK3303572.1"/>
    </source>
</evidence>
<reference evidence="2" key="2">
    <citation type="submission" date="2023-06" db="EMBL/GenBank/DDBJ databases">
        <authorList>
            <consortium name="Lawrence Berkeley National Laboratory"/>
            <person name="Mondo S.J."/>
            <person name="Hensen N."/>
            <person name="Bonometti L."/>
            <person name="Westerberg I."/>
            <person name="Brannstrom I.O."/>
            <person name="Guillou S."/>
            <person name="Cros-Aarteil S."/>
            <person name="Calhoun S."/>
            <person name="Haridas S."/>
            <person name="Kuo A."/>
            <person name="Pangilinan J."/>
            <person name="Riley R."/>
            <person name="Labutti K."/>
            <person name="Andreopoulos B."/>
            <person name="Lipzen A."/>
            <person name="Chen C."/>
            <person name="Yanf M."/>
            <person name="Daum C."/>
            <person name="Ng V."/>
            <person name="Clum A."/>
            <person name="Steindorff A."/>
            <person name="Ohm R."/>
            <person name="Martin F."/>
            <person name="Silar P."/>
            <person name="Natvig D."/>
            <person name="Lalanne C."/>
            <person name="Gautier V."/>
            <person name="Ament-Velasquez S.L."/>
            <person name="Kruys A."/>
            <person name="Hutchinson M.I."/>
            <person name="Powell A.J."/>
            <person name="Barry K."/>
            <person name="Miller A.N."/>
            <person name="Grigoriev I.V."/>
            <person name="Debuchy R."/>
            <person name="Gladieux P."/>
            <person name="Thoren M.H."/>
            <person name="Johannesson H."/>
        </authorList>
    </citation>
    <scope>NUCLEOTIDE SEQUENCE</scope>
    <source>
        <strain evidence="2">CBS 333.67</strain>
    </source>
</reference>
<comment type="caution">
    <text evidence="2">The sequence shown here is derived from an EMBL/GenBank/DDBJ whole genome shotgun (WGS) entry which is preliminary data.</text>
</comment>
<organism evidence="2 3">
    <name type="scientific">Chaetomium strumarium</name>
    <dbReference type="NCBI Taxonomy" id="1170767"/>
    <lineage>
        <taxon>Eukaryota</taxon>
        <taxon>Fungi</taxon>
        <taxon>Dikarya</taxon>
        <taxon>Ascomycota</taxon>
        <taxon>Pezizomycotina</taxon>
        <taxon>Sordariomycetes</taxon>
        <taxon>Sordariomycetidae</taxon>
        <taxon>Sordariales</taxon>
        <taxon>Chaetomiaceae</taxon>
        <taxon>Chaetomium</taxon>
    </lineage>
</organism>
<keyword evidence="3" id="KW-1185">Reference proteome</keyword>
<evidence type="ECO:0000313" key="3">
    <source>
        <dbReference type="Proteomes" id="UP001273166"/>
    </source>
</evidence>
<evidence type="ECO:0000256" key="1">
    <source>
        <dbReference type="SAM" id="MobiDB-lite"/>
    </source>
</evidence>
<dbReference type="EMBL" id="JAUDZG010000006">
    <property type="protein sequence ID" value="KAK3303572.1"/>
    <property type="molecule type" value="Genomic_DNA"/>
</dbReference>
<dbReference type="AlphaFoldDB" id="A0AAJ0LZM0"/>
<dbReference type="InterPro" id="IPR029058">
    <property type="entry name" value="AB_hydrolase_fold"/>
</dbReference>
<name>A0AAJ0LZM0_9PEZI</name>
<dbReference type="Proteomes" id="UP001273166">
    <property type="component" value="Unassembled WGS sequence"/>
</dbReference>
<feature type="region of interest" description="Disordered" evidence="1">
    <location>
        <begin position="429"/>
        <end position="451"/>
    </location>
</feature>
<evidence type="ECO:0008006" key="4">
    <source>
        <dbReference type="Google" id="ProtNLM"/>
    </source>
</evidence>
<dbReference type="GeneID" id="87884374"/>
<proteinExistence type="predicted"/>
<dbReference type="Gene3D" id="3.40.50.1820">
    <property type="entry name" value="alpha/beta hydrolase"/>
    <property type="match status" value="1"/>
</dbReference>
<feature type="region of interest" description="Disordered" evidence="1">
    <location>
        <begin position="294"/>
        <end position="324"/>
    </location>
</feature>